<feature type="transmembrane region" description="Helical" evidence="1">
    <location>
        <begin position="143"/>
        <end position="163"/>
    </location>
</feature>
<sequence length="175" mass="20802">MNKTIWLNLIYFFMLIMILSTMIFNKMPTTMMILFLILYTMITSMSMINLKSKTTYSFIMFLMIIGGLMILFMMFLSLISNEQSMIKLNKNNILFIILIIMLMCKPITENFYMNYLIELKMNSLTDSFYFMNINKLINYPNNFYSILLMILLLLILLLVTKLCSMNNKPLRKINN</sequence>
<proteinExistence type="predicted"/>
<reference evidence="2" key="1">
    <citation type="submission" date="2018-03" db="EMBL/GenBank/DDBJ databases">
        <title>Comparative analysis of six complete mitochondrial genomes of Parapolybia (Hymenoptera: Vespidae: Polistinae).</title>
        <authorList>
            <person name="Peng Y."/>
            <person name="Carpenter J.M."/>
            <person name="Chen B."/>
            <person name="Li T.J."/>
        </authorList>
    </citation>
    <scope>NUCLEOTIDE SEQUENCE</scope>
</reference>
<keyword evidence="1" id="KW-0812">Transmembrane</keyword>
<gene>
    <name evidence="2" type="primary">ND6</name>
</gene>
<dbReference type="EMBL" id="MH065754">
    <property type="protein sequence ID" value="QDH82259.1"/>
    <property type="molecule type" value="Genomic_DNA"/>
</dbReference>
<evidence type="ECO:0000313" key="2">
    <source>
        <dbReference type="EMBL" id="QDH82259.1"/>
    </source>
</evidence>
<geneLocation type="mitochondrion" evidence="2"/>
<protein>
    <submittedName>
        <fullName evidence="2">NADH dehydrogenase subunit 6</fullName>
    </submittedName>
</protein>
<keyword evidence="2" id="KW-0496">Mitochondrion</keyword>
<feature type="transmembrane region" description="Helical" evidence="1">
    <location>
        <begin position="6"/>
        <end position="24"/>
    </location>
</feature>
<name>A0A514CQN9_9HYME</name>
<dbReference type="AlphaFoldDB" id="A0A514CQN9"/>
<evidence type="ECO:0000256" key="1">
    <source>
        <dbReference type="SAM" id="Phobius"/>
    </source>
</evidence>
<feature type="transmembrane region" description="Helical" evidence="1">
    <location>
        <begin position="31"/>
        <end position="50"/>
    </location>
</feature>
<accession>A0A514CQN9</accession>
<organism evidence="2">
    <name type="scientific">Parapolybia tinctipennis</name>
    <dbReference type="NCBI Taxonomy" id="2592911"/>
    <lineage>
        <taxon>Eukaryota</taxon>
        <taxon>Metazoa</taxon>
        <taxon>Ecdysozoa</taxon>
        <taxon>Arthropoda</taxon>
        <taxon>Hexapoda</taxon>
        <taxon>Insecta</taxon>
        <taxon>Pterygota</taxon>
        <taxon>Neoptera</taxon>
        <taxon>Endopterygota</taxon>
        <taxon>Hymenoptera</taxon>
        <taxon>Apocrita</taxon>
        <taxon>Aculeata</taxon>
        <taxon>Vespoidea</taxon>
        <taxon>Vespidae</taxon>
        <taxon>Polistinae</taxon>
        <taxon>Ropalidiini</taxon>
        <taxon>Parapolybia</taxon>
    </lineage>
</organism>
<feature type="transmembrane region" description="Helical" evidence="1">
    <location>
        <begin position="91"/>
        <end position="108"/>
    </location>
</feature>
<keyword evidence="1" id="KW-0472">Membrane</keyword>
<feature type="transmembrane region" description="Helical" evidence="1">
    <location>
        <begin position="56"/>
        <end position="79"/>
    </location>
</feature>
<keyword evidence="1" id="KW-1133">Transmembrane helix</keyword>